<sequence>MTNLSDSNPRIYVACLAAYNNGYLHGAWIDADQDADEIRDEIAAMLARSPIEHAEEYAIHDYEGFEGITISEYAGIETVARMGAFIAEYGALGAGLLDQCDDDMDQAETALRDCYHGQFASLADFMEDLTAESGTTIPEALRYYIDWKAMARDAEMNGEFFTVETAHDEVHVFSSQ</sequence>
<reference evidence="1 2" key="1">
    <citation type="submission" date="2020-08" db="EMBL/GenBank/DDBJ databases">
        <title>Genomic Encyclopedia of Type Strains, Phase IV (KMG-IV): sequencing the most valuable type-strain genomes for metagenomic binning, comparative biology and taxonomic classification.</title>
        <authorList>
            <person name="Goeker M."/>
        </authorList>
    </citation>
    <scope>NUCLEOTIDE SEQUENCE [LARGE SCALE GENOMIC DNA]</scope>
    <source>
        <strain evidence="1 2">DSM 26385</strain>
    </source>
</reference>
<keyword evidence="2" id="KW-1185">Reference proteome</keyword>
<dbReference type="Proteomes" id="UP000584824">
    <property type="component" value="Unassembled WGS sequence"/>
</dbReference>
<accession>A0A7W6K655</accession>
<dbReference type="AlphaFoldDB" id="A0A7W6K655"/>
<dbReference type="Gene3D" id="1.10.10.1190">
    <property type="entry name" value="Antirestriction protein ArdA, domain 3"/>
    <property type="match status" value="1"/>
</dbReference>
<proteinExistence type="predicted"/>
<organism evidence="1 2">
    <name type="scientific">Allorhizobium borbori</name>
    <dbReference type="NCBI Taxonomy" id="485907"/>
    <lineage>
        <taxon>Bacteria</taxon>
        <taxon>Pseudomonadati</taxon>
        <taxon>Pseudomonadota</taxon>
        <taxon>Alphaproteobacteria</taxon>
        <taxon>Hyphomicrobiales</taxon>
        <taxon>Rhizobiaceae</taxon>
        <taxon>Rhizobium/Agrobacterium group</taxon>
        <taxon>Allorhizobium</taxon>
    </lineage>
</organism>
<dbReference type="Pfam" id="PF07275">
    <property type="entry name" value="ArdA"/>
    <property type="match status" value="1"/>
</dbReference>
<evidence type="ECO:0000313" key="2">
    <source>
        <dbReference type="Proteomes" id="UP000584824"/>
    </source>
</evidence>
<dbReference type="Gene3D" id="3.10.20.480">
    <property type="entry name" value="Antirestriction protein ArdA, domain 1"/>
    <property type="match status" value="1"/>
</dbReference>
<dbReference type="RefSeq" id="WP_183795799.1">
    <property type="nucleotide sequence ID" value="NZ_JACIDU010000035.1"/>
</dbReference>
<protein>
    <submittedName>
        <fullName evidence="1">Antirestriction protein</fullName>
    </submittedName>
</protein>
<dbReference type="InterPro" id="IPR041895">
    <property type="entry name" value="ArdA_dom1"/>
</dbReference>
<gene>
    <name evidence="1" type="ORF">GGQ66_004487</name>
</gene>
<name>A0A7W6K655_9HYPH</name>
<comment type="caution">
    <text evidence="1">The sequence shown here is derived from an EMBL/GenBank/DDBJ whole genome shotgun (WGS) entry which is preliminary data.</text>
</comment>
<dbReference type="EMBL" id="JACIDU010000035">
    <property type="protein sequence ID" value="MBB4105899.1"/>
    <property type="molecule type" value="Genomic_DNA"/>
</dbReference>
<dbReference type="InterPro" id="IPR009899">
    <property type="entry name" value="ArdA"/>
</dbReference>
<dbReference type="InterPro" id="IPR041893">
    <property type="entry name" value="ArdA_dom3"/>
</dbReference>
<evidence type="ECO:0000313" key="1">
    <source>
        <dbReference type="EMBL" id="MBB4105899.1"/>
    </source>
</evidence>